<name>A0ABW9WQQ9_9BURK</name>
<dbReference type="InterPro" id="IPR013595">
    <property type="entry name" value="Pept_S33_TAP-like_C"/>
</dbReference>
<proteinExistence type="inferred from homology"/>
<dbReference type="InterPro" id="IPR029058">
    <property type="entry name" value="AB_hydrolase_fold"/>
</dbReference>
<gene>
    <name evidence="5" type="ORF">GTP55_28195</name>
</gene>
<dbReference type="Proteomes" id="UP000466332">
    <property type="component" value="Unassembled WGS sequence"/>
</dbReference>
<dbReference type="RefSeq" id="WP_161048080.1">
    <property type="nucleotide sequence ID" value="NZ_WWCS01000037.1"/>
</dbReference>
<feature type="domain" description="AB hydrolase-1" evidence="3">
    <location>
        <begin position="35"/>
        <end position="171"/>
    </location>
</feature>
<dbReference type="Gene3D" id="3.40.50.1820">
    <property type="entry name" value="alpha/beta hydrolase"/>
    <property type="match status" value="1"/>
</dbReference>
<dbReference type="InterPro" id="IPR002410">
    <property type="entry name" value="Peptidase_S33"/>
</dbReference>
<sequence>MKAIVPENYDLPGGRQISLDVVILQAANPVSPSRAIFLLQGGPGQRTTSTIEDESEVWKKVGRTHDLVFIDQRGTGISPDLHCANPNQDKSVLLRDLWPAENLVKCARRLSATVDLTRYTTSEAARDLNNVRAALSYDQIGIIAYSYGTRLAQEYLRHYDHSVRATLLLGPEAPGAYVPAGLAREAELSLTEILNRCKADKECSTAFPDVFGDLKKLKAMLNGTGLVLHKGSQDQAHVLPISSGVVASYLRMYLYAVSGAASLPRLIHTLADEDKNQALLASIATWREQFEDAAPWGLYMAITCNEDLPFLDEGKERALAAGTLIGSFRIDQQIAACRNWPRGQISPQLHTPVHSNTPILLLAGQFDPATPSSNSEKIISHMPNGRLVIVPNRSHTMFEDWGACLEDVTANFLENANPRTVDTACVNRLRLPKFEIASQ</sequence>
<dbReference type="PANTHER" id="PTHR43798:SF27">
    <property type="entry name" value="HYDROLASE ALPHA_BETA HYDROLASE FOLD FAMILY"/>
    <property type="match status" value="1"/>
</dbReference>
<dbReference type="GO" id="GO:0016787">
    <property type="term" value="F:hydrolase activity"/>
    <property type="evidence" value="ECO:0007669"/>
    <property type="project" value="UniProtKB-KW"/>
</dbReference>
<accession>A0ABW9WQQ9</accession>
<protein>
    <submittedName>
        <fullName evidence="5">Alpha/beta fold hydrolase</fullName>
    </submittedName>
</protein>
<evidence type="ECO:0000259" key="3">
    <source>
        <dbReference type="Pfam" id="PF00561"/>
    </source>
</evidence>
<organism evidence="5 6">
    <name type="scientific">Duganella margarita</name>
    <dbReference type="NCBI Taxonomy" id="2692170"/>
    <lineage>
        <taxon>Bacteria</taxon>
        <taxon>Pseudomonadati</taxon>
        <taxon>Pseudomonadota</taxon>
        <taxon>Betaproteobacteria</taxon>
        <taxon>Burkholderiales</taxon>
        <taxon>Oxalobacteraceae</taxon>
        <taxon>Telluria group</taxon>
        <taxon>Duganella</taxon>
    </lineage>
</organism>
<evidence type="ECO:0000313" key="5">
    <source>
        <dbReference type="EMBL" id="MYN43230.1"/>
    </source>
</evidence>
<dbReference type="Pfam" id="PF00561">
    <property type="entry name" value="Abhydrolase_1"/>
    <property type="match status" value="1"/>
</dbReference>
<keyword evidence="2 5" id="KW-0378">Hydrolase</keyword>
<keyword evidence="6" id="KW-1185">Reference proteome</keyword>
<dbReference type="Pfam" id="PF08386">
    <property type="entry name" value="Abhydrolase_4"/>
    <property type="match status" value="1"/>
</dbReference>
<evidence type="ECO:0000313" key="6">
    <source>
        <dbReference type="Proteomes" id="UP000466332"/>
    </source>
</evidence>
<dbReference type="PRINTS" id="PR00793">
    <property type="entry name" value="PROAMNOPTASE"/>
</dbReference>
<dbReference type="InterPro" id="IPR000073">
    <property type="entry name" value="AB_hydrolase_1"/>
</dbReference>
<dbReference type="EMBL" id="WWCS01000037">
    <property type="protein sequence ID" value="MYN43230.1"/>
    <property type="molecule type" value="Genomic_DNA"/>
</dbReference>
<reference evidence="5 6" key="1">
    <citation type="submission" date="2019-12" db="EMBL/GenBank/DDBJ databases">
        <title>Novel species isolated from a subtropical stream in China.</title>
        <authorList>
            <person name="Lu H."/>
        </authorList>
    </citation>
    <scope>NUCLEOTIDE SEQUENCE [LARGE SCALE GENOMIC DNA]</scope>
    <source>
        <strain evidence="5 6">FT109W</strain>
    </source>
</reference>
<feature type="domain" description="Peptidase S33 tripeptidyl aminopeptidase-like C-terminal" evidence="4">
    <location>
        <begin position="325"/>
        <end position="425"/>
    </location>
</feature>
<dbReference type="InterPro" id="IPR050266">
    <property type="entry name" value="AB_hydrolase_sf"/>
</dbReference>
<evidence type="ECO:0000256" key="2">
    <source>
        <dbReference type="ARBA" id="ARBA00022801"/>
    </source>
</evidence>
<evidence type="ECO:0000256" key="1">
    <source>
        <dbReference type="ARBA" id="ARBA00010088"/>
    </source>
</evidence>
<dbReference type="SUPFAM" id="SSF53474">
    <property type="entry name" value="alpha/beta-Hydrolases"/>
    <property type="match status" value="1"/>
</dbReference>
<dbReference type="PANTHER" id="PTHR43798">
    <property type="entry name" value="MONOACYLGLYCEROL LIPASE"/>
    <property type="match status" value="1"/>
</dbReference>
<evidence type="ECO:0000259" key="4">
    <source>
        <dbReference type="Pfam" id="PF08386"/>
    </source>
</evidence>
<comment type="caution">
    <text evidence="5">The sequence shown here is derived from an EMBL/GenBank/DDBJ whole genome shotgun (WGS) entry which is preliminary data.</text>
</comment>
<comment type="similarity">
    <text evidence="1">Belongs to the peptidase S33 family.</text>
</comment>